<feature type="transmembrane region" description="Helical" evidence="5">
    <location>
        <begin position="369"/>
        <end position="389"/>
    </location>
</feature>
<dbReference type="PANTHER" id="PTHR13315">
    <property type="entry name" value="METALLO PHOSPHOESTERASE RELATED"/>
    <property type="match status" value="1"/>
</dbReference>
<dbReference type="GO" id="GO:0016020">
    <property type="term" value="C:membrane"/>
    <property type="evidence" value="ECO:0007669"/>
    <property type="project" value="UniProtKB-SubCell"/>
</dbReference>
<dbReference type="GO" id="GO:0005783">
    <property type="term" value="C:endoplasmic reticulum"/>
    <property type="evidence" value="ECO:0007669"/>
    <property type="project" value="TreeGrafter"/>
</dbReference>
<reference evidence="7 8" key="1">
    <citation type="journal article" date="2018" name="Genome Biol. Evol.">
        <title>Multiple Roots of Fruiting Body Formation in Amoebozoa.</title>
        <authorList>
            <person name="Hillmann F."/>
            <person name="Forbes G."/>
            <person name="Novohradska S."/>
            <person name="Ferling I."/>
            <person name="Riege K."/>
            <person name="Groth M."/>
            <person name="Westermann M."/>
            <person name="Marz M."/>
            <person name="Spaller T."/>
            <person name="Winckler T."/>
            <person name="Schaap P."/>
            <person name="Glockner G."/>
        </authorList>
    </citation>
    <scope>NUCLEOTIDE SEQUENCE [LARGE SCALE GENOMIC DNA]</scope>
    <source>
        <strain evidence="7 8">Jena</strain>
    </source>
</reference>
<dbReference type="STRING" id="1890364.A0A2P6NWG1"/>
<dbReference type="InterPro" id="IPR004843">
    <property type="entry name" value="Calcineurin-like_PHP"/>
</dbReference>
<evidence type="ECO:0000259" key="6">
    <source>
        <dbReference type="Pfam" id="PF00149"/>
    </source>
</evidence>
<evidence type="ECO:0000256" key="2">
    <source>
        <dbReference type="ARBA" id="ARBA00022692"/>
    </source>
</evidence>
<keyword evidence="2 5" id="KW-0812">Transmembrane</keyword>
<dbReference type="InterPro" id="IPR029052">
    <property type="entry name" value="Metallo-depent_PP-like"/>
</dbReference>
<dbReference type="GO" id="GO:0006506">
    <property type="term" value="P:GPI anchor biosynthetic process"/>
    <property type="evidence" value="ECO:0007669"/>
    <property type="project" value="InterPro"/>
</dbReference>
<dbReference type="InParanoid" id="A0A2P6NWG1"/>
<evidence type="ECO:0000256" key="1">
    <source>
        <dbReference type="ARBA" id="ARBA00004141"/>
    </source>
</evidence>
<comment type="subcellular location">
    <subcellularLocation>
        <location evidence="1">Membrane</location>
        <topology evidence="1">Multi-pass membrane protein</topology>
    </subcellularLocation>
</comment>
<evidence type="ECO:0000256" key="4">
    <source>
        <dbReference type="ARBA" id="ARBA00023136"/>
    </source>
</evidence>
<dbReference type="Pfam" id="PF00149">
    <property type="entry name" value="Metallophos"/>
    <property type="match status" value="1"/>
</dbReference>
<dbReference type="Proteomes" id="UP000241769">
    <property type="component" value="Unassembled WGS sequence"/>
</dbReference>
<keyword evidence="4 5" id="KW-0472">Membrane</keyword>
<comment type="caution">
    <text evidence="7">The sequence shown here is derived from an EMBL/GenBank/DDBJ whole genome shotgun (WGS) entry which is preliminary data.</text>
</comment>
<feature type="domain" description="Calcineurin-like phosphoesterase" evidence="6">
    <location>
        <begin position="76"/>
        <end position="278"/>
    </location>
</feature>
<name>A0A2P6NWG1_9EUKA</name>
<proteinExistence type="predicted"/>
<evidence type="ECO:0000256" key="5">
    <source>
        <dbReference type="SAM" id="Phobius"/>
    </source>
</evidence>
<keyword evidence="3 5" id="KW-1133">Transmembrane helix</keyword>
<feature type="transmembrane region" description="Helical" evidence="5">
    <location>
        <begin position="401"/>
        <end position="423"/>
    </location>
</feature>
<dbReference type="EMBL" id="MDYQ01000012">
    <property type="protein sequence ID" value="PRP88297.1"/>
    <property type="molecule type" value="Genomic_DNA"/>
</dbReference>
<evidence type="ECO:0000313" key="8">
    <source>
        <dbReference type="Proteomes" id="UP000241769"/>
    </source>
</evidence>
<sequence>MLRRQQNFSRSTLPLTDYDIKIFKLPRTIDIRPYLAIWFLLLMCGECLMFVNYASRCKIDQRMPATSQVLIVADPQLSDLYSYSFAPRDSLLLKVVQFYNDIYVRRAWQMLIRRSTAEHVLFLGDLFDTGKRLSEDEYRAELARFNEVFAMNTERGSDRFTFTPGQHLSVWNMSGNHDIGYMIAPYHQKLAIGRFKKYFGPLNWRTTIRDHEVIAINTLTLDPEMTDSEAHQESRDFLDTLKKEDPRRPRILLTHVPLWRPPNSDCGASGGPPIVDRVGYSYTNMLTREISEELLSLRPMLVLSGDNHHHCDYVHPNGILERTVGTLSWLQGIDEPSITVLNVHDRGEKDTASRPTLNVCRMPKQMDIYWAYTIVGITSFIVMVVRELMRSPSYNESAKVIAFQFTKLVICVLSFYTFLLWAFI</sequence>
<dbReference type="OrthoDB" id="9984693at2759"/>
<protein>
    <recommendedName>
        <fullName evidence="6">Calcineurin-like phosphoesterase domain-containing protein</fullName>
    </recommendedName>
</protein>
<organism evidence="7 8">
    <name type="scientific">Planoprotostelium fungivorum</name>
    <dbReference type="NCBI Taxonomy" id="1890364"/>
    <lineage>
        <taxon>Eukaryota</taxon>
        <taxon>Amoebozoa</taxon>
        <taxon>Evosea</taxon>
        <taxon>Variosea</taxon>
        <taxon>Cavosteliida</taxon>
        <taxon>Cavosteliaceae</taxon>
        <taxon>Planoprotostelium</taxon>
    </lineage>
</organism>
<evidence type="ECO:0000313" key="7">
    <source>
        <dbReference type="EMBL" id="PRP88297.1"/>
    </source>
</evidence>
<dbReference type="FunCoup" id="A0A2P6NWG1">
    <property type="interactions" value="266"/>
</dbReference>
<accession>A0A2P6NWG1</accession>
<feature type="transmembrane region" description="Helical" evidence="5">
    <location>
        <begin position="34"/>
        <end position="54"/>
    </location>
</feature>
<dbReference type="PANTHER" id="PTHR13315:SF4">
    <property type="entry name" value="METALLOPHOSPHOESTERASE, ISOFORM E"/>
    <property type="match status" value="1"/>
</dbReference>
<dbReference type="InterPro" id="IPR033308">
    <property type="entry name" value="PGAP5/Cdc1/Ted1"/>
</dbReference>
<gene>
    <name evidence="7" type="ORF">PROFUN_03406</name>
</gene>
<dbReference type="AlphaFoldDB" id="A0A2P6NWG1"/>
<dbReference type="SUPFAM" id="SSF56300">
    <property type="entry name" value="Metallo-dependent phosphatases"/>
    <property type="match status" value="1"/>
</dbReference>
<dbReference type="GO" id="GO:0016787">
    <property type="term" value="F:hydrolase activity"/>
    <property type="evidence" value="ECO:0007669"/>
    <property type="project" value="InterPro"/>
</dbReference>
<evidence type="ECO:0000256" key="3">
    <source>
        <dbReference type="ARBA" id="ARBA00022989"/>
    </source>
</evidence>
<keyword evidence="8" id="KW-1185">Reference proteome</keyword>
<dbReference type="Gene3D" id="3.60.21.10">
    <property type="match status" value="1"/>
</dbReference>